<gene>
    <name evidence="2" type="ORF">CPB84DRAFT_1824765</name>
</gene>
<dbReference type="EMBL" id="JADNYJ010000043">
    <property type="protein sequence ID" value="KAF8901168.1"/>
    <property type="molecule type" value="Genomic_DNA"/>
</dbReference>
<feature type="region of interest" description="Disordered" evidence="1">
    <location>
        <begin position="1"/>
        <end position="73"/>
    </location>
</feature>
<keyword evidence="3" id="KW-1185">Reference proteome</keyword>
<feature type="compositionally biased region" description="Basic and acidic residues" evidence="1">
    <location>
        <begin position="17"/>
        <end position="45"/>
    </location>
</feature>
<dbReference type="OrthoDB" id="2532734at2759"/>
<evidence type="ECO:0000313" key="3">
    <source>
        <dbReference type="Proteomes" id="UP000724874"/>
    </source>
</evidence>
<evidence type="ECO:0000313" key="2">
    <source>
        <dbReference type="EMBL" id="KAF8901168.1"/>
    </source>
</evidence>
<reference evidence="2" key="1">
    <citation type="submission" date="2020-11" db="EMBL/GenBank/DDBJ databases">
        <authorList>
            <consortium name="DOE Joint Genome Institute"/>
            <person name="Ahrendt S."/>
            <person name="Riley R."/>
            <person name="Andreopoulos W."/>
            <person name="LaButti K."/>
            <person name="Pangilinan J."/>
            <person name="Ruiz-duenas F.J."/>
            <person name="Barrasa J.M."/>
            <person name="Sanchez-Garcia M."/>
            <person name="Camarero S."/>
            <person name="Miyauchi S."/>
            <person name="Serrano A."/>
            <person name="Linde D."/>
            <person name="Babiker R."/>
            <person name="Drula E."/>
            <person name="Ayuso-Fernandez I."/>
            <person name="Pacheco R."/>
            <person name="Padilla G."/>
            <person name="Ferreira P."/>
            <person name="Barriuso J."/>
            <person name="Kellner H."/>
            <person name="Castanera R."/>
            <person name="Alfaro M."/>
            <person name="Ramirez L."/>
            <person name="Pisabarro A.G."/>
            <person name="Kuo A."/>
            <person name="Tritt A."/>
            <person name="Lipzen A."/>
            <person name="He G."/>
            <person name="Yan M."/>
            <person name="Ng V."/>
            <person name="Cullen D."/>
            <person name="Martin F."/>
            <person name="Rosso M.-N."/>
            <person name="Henrissat B."/>
            <person name="Hibbett D."/>
            <person name="Martinez A.T."/>
            <person name="Grigoriev I.V."/>
        </authorList>
    </citation>
    <scope>NUCLEOTIDE SEQUENCE</scope>
    <source>
        <strain evidence="2">AH 44721</strain>
    </source>
</reference>
<dbReference type="Proteomes" id="UP000724874">
    <property type="component" value="Unassembled WGS sequence"/>
</dbReference>
<accession>A0A9P5NNR7</accession>
<dbReference type="AlphaFoldDB" id="A0A9P5NNR7"/>
<comment type="caution">
    <text evidence="2">The sequence shown here is derived from an EMBL/GenBank/DDBJ whole genome shotgun (WGS) entry which is preliminary data.</text>
</comment>
<organism evidence="2 3">
    <name type="scientific">Gymnopilus junonius</name>
    <name type="common">Spectacular rustgill mushroom</name>
    <name type="synonym">Gymnopilus spectabilis subsp. junonius</name>
    <dbReference type="NCBI Taxonomy" id="109634"/>
    <lineage>
        <taxon>Eukaryota</taxon>
        <taxon>Fungi</taxon>
        <taxon>Dikarya</taxon>
        <taxon>Basidiomycota</taxon>
        <taxon>Agaricomycotina</taxon>
        <taxon>Agaricomycetes</taxon>
        <taxon>Agaricomycetidae</taxon>
        <taxon>Agaricales</taxon>
        <taxon>Agaricineae</taxon>
        <taxon>Hymenogastraceae</taxon>
        <taxon>Gymnopilus</taxon>
    </lineage>
</organism>
<proteinExistence type="predicted"/>
<protein>
    <submittedName>
        <fullName evidence="2">Uncharacterized protein</fullName>
    </submittedName>
</protein>
<sequence length="131" mass="14640">MSNIVHNIKSKLTHSPKHPENDNSHHSSVDHTREDNVKGKDRDNEPTYSILPHPAKTNDPADLQHSDGLRHGGTMEAFHARDPYVPSEEIKKNMPLPSSHEELQARQAALTQDIGPEMPGQGTHQQQGHLM</sequence>
<evidence type="ECO:0000256" key="1">
    <source>
        <dbReference type="SAM" id="MobiDB-lite"/>
    </source>
</evidence>
<name>A0A9P5NNR7_GYMJU</name>